<organism evidence="2 3">
    <name type="scientific">Streptomyces himalayensis subsp. himalayensis</name>
    <dbReference type="NCBI Taxonomy" id="2756131"/>
    <lineage>
        <taxon>Bacteria</taxon>
        <taxon>Bacillati</taxon>
        <taxon>Actinomycetota</taxon>
        <taxon>Actinomycetes</taxon>
        <taxon>Kitasatosporales</taxon>
        <taxon>Streptomycetaceae</taxon>
        <taxon>Streptomyces</taxon>
        <taxon>Streptomyces himalayensis</taxon>
    </lineage>
</organism>
<comment type="caution">
    <text evidence="2">The sequence shown here is derived from an EMBL/GenBank/DDBJ whole genome shotgun (WGS) entry which is preliminary data.</text>
</comment>
<dbReference type="Proteomes" id="UP000545761">
    <property type="component" value="Unassembled WGS sequence"/>
</dbReference>
<gene>
    <name evidence="2" type="ORF">H1D24_29105</name>
</gene>
<sequence length="143" mass="14678">MSDIRTAGQEDLDWLLQNLINTVPGTRHALLLSSDGLKKAAVGLSEDDADSLAAIASGLSSLGKGVAGRFGGGGEVRQVIVEVSTALLFVCSAGSGAVLAVLAGTETHADTLGYEMAMLIKKARKHLATPARRPANVSFDAGF</sequence>
<dbReference type="InterPro" id="IPR004942">
    <property type="entry name" value="Roadblock/LAMTOR2_dom"/>
</dbReference>
<evidence type="ECO:0000313" key="2">
    <source>
        <dbReference type="EMBL" id="MBA2949761.1"/>
    </source>
</evidence>
<name>A0A7W0IC39_9ACTN</name>
<evidence type="ECO:0000313" key="3">
    <source>
        <dbReference type="Proteomes" id="UP000545761"/>
    </source>
</evidence>
<dbReference type="PANTHER" id="PTHR36222">
    <property type="entry name" value="SERINE PROTEASE INHIBITOR RV3364C"/>
    <property type="match status" value="1"/>
</dbReference>
<dbReference type="EMBL" id="JACEHE010000021">
    <property type="protein sequence ID" value="MBA2949761.1"/>
    <property type="molecule type" value="Genomic_DNA"/>
</dbReference>
<evidence type="ECO:0000259" key="1">
    <source>
        <dbReference type="SMART" id="SM00960"/>
    </source>
</evidence>
<feature type="domain" description="Roadblock/LAMTOR2" evidence="1">
    <location>
        <begin position="13"/>
        <end position="103"/>
    </location>
</feature>
<dbReference type="RefSeq" id="WP_181660693.1">
    <property type="nucleotide sequence ID" value="NZ_JACEHE010000021.1"/>
</dbReference>
<dbReference type="SMART" id="SM00960">
    <property type="entry name" value="Robl_LC7"/>
    <property type="match status" value="1"/>
</dbReference>
<reference evidence="2 3" key="1">
    <citation type="submission" date="2020-07" db="EMBL/GenBank/DDBJ databases">
        <title>Streptomyces isolated from Indian soil.</title>
        <authorList>
            <person name="Mandal S."/>
            <person name="Maiti P.K."/>
        </authorList>
    </citation>
    <scope>NUCLEOTIDE SEQUENCE [LARGE SCALE GENOMIC DNA]</scope>
    <source>
        <strain evidence="2 3">PSKA28</strain>
    </source>
</reference>
<dbReference type="Gene3D" id="3.30.450.30">
    <property type="entry name" value="Dynein light chain 2a, cytoplasmic"/>
    <property type="match status" value="1"/>
</dbReference>
<dbReference type="Pfam" id="PF03259">
    <property type="entry name" value="Robl_LC7"/>
    <property type="match status" value="1"/>
</dbReference>
<dbReference type="InterPro" id="IPR053141">
    <property type="entry name" value="Mycobact_SerProt_Inhib_Rv3364c"/>
</dbReference>
<dbReference type="AlphaFoldDB" id="A0A7W0IC39"/>
<accession>A0A7W0IC39</accession>
<proteinExistence type="predicted"/>
<protein>
    <submittedName>
        <fullName evidence="2">Roadblock/LC7 domain-containing protein</fullName>
    </submittedName>
</protein>
<dbReference type="SUPFAM" id="SSF103196">
    <property type="entry name" value="Roadblock/LC7 domain"/>
    <property type="match status" value="1"/>
</dbReference>
<dbReference type="PANTHER" id="PTHR36222:SF1">
    <property type="entry name" value="SERINE PROTEASE INHIBITOR RV3364C"/>
    <property type="match status" value="1"/>
</dbReference>